<dbReference type="Pfam" id="PF09261">
    <property type="entry name" value="Alpha-mann_mid"/>
    <property type="match status" value="1"/>
</dbReference>
<keyword evidence="3" id="KW-0378">Hydrolase</keyword>
<dbReference type="CDD" id="cd10789">
    <property type="entry name" value="GH38N_AMII_ER_cytosolic"/>
    <property type="match status" value="1"/>
</dbReference>
<organism evidence="6 7">
    <name type="scientific">Draconibacterium aestuarii</name>
    <dbReference type="NCBI Taxonomy" id="2998507"/>
    <lineage>
        <taxon>Bacteria</taxon>
        <taxon>Pseudomonadati</taxon>
        <taxon>Bacteroidota</taxon>
        <taxon>Bacteroidia</taxon>
        <taxon>Marinilabiliales</taxon>
        <taxon>Prolixibacteraceae</taxon>
        <taxon>Draconibacterium</taxon>
    </lineage>
</organism>
<evidence type="ECO:0000313" key="6">
    <source>
        <dbReference type="EMBL" id="MCY1719427.1"/>
    </source>
</evidence>
<dbReference type="Pfam" id="PF07748">
    <property type="entry name" value="Glyco_hydro_38C"/>
    <property type="match status" value="1"/>
</dbReference>
<dbReference type="GO" id="GO:0046872">
    <property type="term" value="F:metal ion binding"/>
    <property type="evidence" value="ECO:0007669"/>
    <property type="project" value="UniProtKB-KW"/>
</dbReference>
<dbReference type="InterPro" id="IPR000602">
    <property type="entry name" value="Glyco_hydro_38_N"/>
</dbReference>
<protein>
    <recommendedName>
        <fullName evidence="5">Glycoside hydrolase family 38 central domain-containing protein</fullName>
    </recommendedName>
</protein>
<name>A0A9X3J520_9BACT</name>
<dbReference type="AlphaFoldDB" id="A0A9X3J520"/>
<sequence>MKKSKTKQDKLLSRRMFIGRAAAGTTLLAMAPVYNLLAKDFTEVIPWPANSDAYKFHMIGHAHIDPVWLWPWTEGVSIVHSTFQAALDRMNERDDFCFISSSAQFYHWVAQNDPEMMKKIKKRVDEGRWNIVGGWWVEPDVNIPGGEAMVRQGLYGQLTFQHLFGRRAKVAFNPDSFGHTGTLPQILKKQGMDHYIFMRPGPHEKMLPADLFWWEGADGTKVLTYRIQQSYNDTRMTGERIKKVVEYATEQPMKSLMYYYGAGDHGGGATKENIKSIEELKVEKGAPQMVYSTPERYFDEINNDKILDLPIVKDDLQHHAPGCYSVESAIKKGNRQSEAALITAEKVVTIGSHGWGAHYPKEELTTAWQRVLFLQFHDSMAGTSLVEHSETAKEGYGFALDTANQAAYLAIQKLEWQIASEDPESEYLVVFNPHAWEVKGNIEYDFNWNEQHNGSRVEDENGNPLQHQWTAGSTETGSRKKLIIKASVPAMGYRQIRLHDGDSGMKKTGVKAEENRIENEFYRLSFSSNGTLSIFDKETGKEIFEGGQAGCKAVIIDDPSDTWSHGVETFDKEIGHFSRADIKILENGLVRATTRVTTSYGNSTLSIDWSLSAGSRKIEAKVTLDWHERLKMLKFSFPVDVESPVPTYETSYGHIIREANGDEDPGQRWIDLAGHKGEQTCGLTVFNDAKYGYSVHGNDMRVSVVRSAVYAHHRPRVLDMNTEHSWMDQGIQTFKMMLLPHSGTWKENQVARTAEEFMAPALSIYQGIHDGSLPKSASLLSVDNPDVIVTAVKKSENGEDTIIRLVETSGSTVSATLDMKFINRKWTGNFGPFEIKTLRINKKGTIKEVNLLEEEV</sequence>
<keyword evidence="2" id="KW-0479">Metal-binding</keyword>
<dbReference type="InterPro" id="IPR011330">
    <property type="entry name" value="Glyco_hydro/deAcase_b/a-brl"/>
</dbReference>
<dbReference type="Gene3D" id="1.20.1270.50">
    <property type="entry name" value="Glycoside hydrolase family 38, central domain"/>
    <property type="match status" value="1"/>
</dbReference>
<evidence type="ECO:0000256" key="2">
    <source>
        <dbReference type="ARBA" id="ARBA00022723"/>
    </source>
</evidence>
<dbReference type="InterPro" id="IPR027291">
    <property type="entry name" value="Glyco_hydro_38_N_sf"/>
</dbReference>
<dbReference type="GO" id="GO:0004559">
    <property type="term" value="F:alpha-mannosidase activity"/>
    <property type="evidence" value="ECO:0007669"/>
    <property type="project" value="InterPro"/>
</dbReference>
<proteinExistence type="inferred from homology"/>
<keyword evidence="7" id="KW-1185">Reference proteome</keyword>
<dbReference type="PANTHER" id="PTHR46017">
    <property type="entry name" value="ALPHA-MANNOSIDASE 2C1"/>
    <property type="match status" value="1"/>
</dbReference>
<keyword evidence="4" id="KW-0326">Glycosidase</keyword>
<evidence type="ECO:0000313" key="7">
    <source>
        <dbReference type="Proteomes" id="UP001145087"/>
    </source>
</evidence>
<dbReference type="GO" id="GO:0009313">
    <property type="term" value="P:oligosaccharide catabolic process"/>
    <property type="evidence" value="ECO:0007669"/>
    <property type="project" value="TreeGrafter"/>
</dbReference>
<evidence type="ECO:0000256" key="1">
    <source>
        <dbReference type="ARBA" id="ARBA00009792"/>
    </source>
</evidence>
<dbReference type="GO" id="GO:0006013">
    <property type="term" value="P:mannose metabolic process"/>
    <property type="evidence" value="ECO:0007669"/>
    <property type="project" value="InterPro"/>
</dbReference>
<dbReference type="InterPro" id="IPR011013">
    <property type="entry name" value="Gal_mutarotase_sf_dom"/>
</dbReference>
<dbReference type="Pfam" id="PF17677">
    <property type="entry name" value="Glyco_hydro38C2"/>
    <property type="match status" value="1"/>
</dbReference>
<comment type="caution">
    <text evidence="6">The sequence shown here is derived from an EMBL/GenBank/DDBJ whole genome shotgun (WGS) entry which is preliminary data.</text>
</comment>
<dbReference type="Proteomes" id="UP001145087">
    <property type="component" value="Unassembled WGS sequence"/>
</dbReference>
<dbReference type="InterPro" id="IPR013780">
    <property type="entry name" value="Glyco_hydro_b"/>
</dbReference>
<gene>
    <name evidence="6" type="ORF">OU798_03690</name>
</gene>
<dbReference type="InterPro" id="IPR015341">
    <property type="entry name" value="Glyco_hydro_38_cen"/>
</dbReference>
<dbReference type="Pfam" id="PF01074">
    <property type="entry name" value="Glyco_hydro_38N"/>
    <property type="match status" value="1"/>
</dbReference>
<dbReference type="Gene3D" id="2.60.40.1180">
    <property type="entry name" value="Golgi alpha-mannosidase II"/>
    <property type="match status" value="1"/>
</dbReference>
<evidence type="ECO:0000256" key="4">
    <source>
        <dbReference type="ARBA" id="ARBA00023295"/>
    </source>
</evidence>
<evidence type="ECO:0000259" key="5">
    <source>
        <dbReference type="SMART" id="SM00872"/>
    </source>
</evidence>
<dbReference type="InterPro" id="IPR011682">
    <property type="entry name" value="Glyco_hydro_38_C"/>
</dbReference>
<reference evidence="6" key="1">
    <citation type="submission" date="2022-11" db="EMBL/GenBank/DDBJ databases">
        <title>Marilongibacter aestuarii gen. nov., sp. nov., isolated from tidal flat sediment.</title>
        <authorList>
            <person name="Jiayan W."/>
        </authorList>
    </citation>
    <scope>NUCLEOTIDE SEQUENCE</scope>
    <source>
        <strain evidence="6">Z1-6</strain>
    </source>
</reference>
<dbReference type="PANTHER" id="PTHR46017:SF1">
    <property type="entry name" value="ALPHA-MANNOSIDASE 2C1"/>
    <property type="match status" value="1"/>
</dbReference>
<dbReference type="InterPro" id="IPR006311">
    <property type="entry name" value="TAT_signal"/>
</dbReference>
<dbReference type="PROSITE" id="PS51318">
    <property type="entry name" value="TAT"/>
    <property type="match status" value="1"/>
</dbReference>
<dbReference type="SUPFAM" id="SSF88713">
    <property type="entry name" value="Glycoside hydrolase/deacetylase"/>
    <property type="match status" value="1"/>
</dbReference>
<feature type="domain" description="Glycoside hydrolase family 38 central" evidence="5">
    <location>
        <begin position="319"/>
        <end position="396"/>
    </location>
</feature>
<comment type="similarity">
    <text evidence="1">Belongs to the glycosyl hydrolase 38 family.</text>
</comment>
<dbReference type="Gene3D" id="2.70.98.30">
    <property type="entry name" value="Golgi alpha-mannosidase II, domain 4"/>
    <property type="match status" value="1"/>
</dbReference>
<dbReference type="InterPro" id="IPR041147">
    <property type="entry name" value="GH38_C"/>
</dbReference>
<dbReference type="RefSeq" id="WP_343331764.1">
    <property type="nucleotide sequence ID" value="NZ_JAPOHD010000007.1"/>
</dbReference>
<accession>A0A9X3J520</accession>
<dbReference type="InterPro" id="IPR037094">
    <property type="entry name" value="Glyco_hydro_38_cen_sf"/>
</dbReference>
<dbReference type="GO" id="GO:0030246">
    <property type="term" value="F:carbohydrate binding"/>
    <property type="evidence" value="ECO:0007669"/>
    <property type="project" value="InterPro"/>
</dbReference>
<dbReference type="Gene3D" id="3.20.110.10">
    <property type="entry name" value="Glycoside hydrolase 38, N terminal domain"/>
    <property type="match status" value="1"/>
</dbReference>
<dbReference type="EMBL" id="JAPOHD010000007">
    <property type="protein sequence ID" value="MCY1719427.1"/>
    <property type="molecule type" value="Genomic_DNA"/>
</dbReference>
<dbReference type="SUPFAM" id="SSF74650">
    <property type="entry name" value="Galactose mutarotase-like"/>
    <property type="match status" value="1"/>
</dbReference>
<evidence type="ECO:0000256" key="3">
    <source>
        <dbReference type="ARBA" id="ARBA00022801"/>
    </source>
</evidence>
<dbReference type="SUPFAM" id="SSF88688">
    <property type="entry name" value="Families 57/38 glycoside transferase middle domain"/>
    <property type="match status" value="1"/>
</dbReference>
<dbReference type="InterPro" id="IPR028995">
    <property type="entry name" value="Glyco_hydro_57/38_cen_sf"/>
</dbReference>
<dbReference type="SMART" id="SM00872">
    <property type="entry name" value="Alpha-mann_mid"/>
    <property type="match status" value="1"/>
</dbReference>